<dbReference type="InterPro" id="IPR029058">
    <property type="entry name" value="AB_hydrolase_fold"/>
</dbReference>
<keyword evidence="3" id="KW-1185">Reference proteome</keyword>
<proteinExistence type="predicted"/>
<dbReference type="SUPFAM" id="SSF53474">
    <property type="entry name" value="alpha/beta-Hydrolases"/>
    <property type="match status" value="1"/>
</dbReference>
<accession>A0A7I7YZ29</accession>
<dbReference type="Proteomes" id="UP000467105">
    <property type="component" value="Chromosome"/>
</dbReference>
<gene>
    <name evidence="2" type="ORF">MPRM_43470</name>
</gene>
<evidence type="ECO:0000256" key="1">
    <source>
        <dbReference type="ARBA" id="ARBA00022801"/>
    </source>
</evidence>
<dbReference type="RefSeq" id="WP_085270370.1">
    <property type="nucleotide sequence ID" value="NZ_AP022614.1"/>
</dbReference>
<dbReference type="OrthoDB" id="63519at2"/>
<dbReference type="Pfam" id="PF12697">
    <property type="entry name" value="Abhydrolase_6"/>
    <property type="match status" value="1"/>
</dbReference>
<evidence type="ECO:0000313" key="2">
    <source>
        <dbReference type="EMBL" id="BBZ47066.1"/>
    </source>
</evidence>
<reference evidence="2 3" key="1">
    <citation type="journal article" date="2019" name="Emerg. Microbes Infect.">
        <title>Comprehensive subspecies identification of 175 nontuberculous mycobacteria species based on 7547 genomic profiles.</title>
        <authorList>
            <person name="Matsumoto Y."/>
            <person name="Kinjo T."/>
            <person name="Motooka D."/>
            <person name="Nabeya D."/>
            <person name="Jung N."/>
            <person name="Uechi K."/>
            <person name="Horii T."/>
            <person name="Iida T."/>
            <person name="Fujita J."/>
            <person name="Nakamura S."/>
        </authorList>
    </citation>
    <scope>NUCLEOTIDE SEQUENCE [LARGE SCALE GENOMIC DNA]</scope>
    <source>
        <strain evidence="2 3">JCM 14742</strain>
    </source>
</reference>
<dbReference type="AlphaFoldDB" id="A0A7I7YZ29"/>
<dbReference type="InterPro" id="IPR050266">
    <property type="entry name" value="AB_hydrolase_sf"/>
</dbReference>
<evidence type="ECO:0000313" key="3">
    <source>
        <dbReference type="Proteomes" id="UP000467105"/>
    </source>
</evidence>
<name>A0A7I7YZ29_9MYCO</name>
<dbReference type="InterPro" id="IPR000073">
    <property type="entry name" value="AB_hydrolase_1"/>
</dbReference>
<protein>
    <submittedName>
        <fullName evidence="2">Hydrolase</fullName>
    </submittedName>
</protein>
<dbReference type="EMBL" id="AP022614">
    <property type="protein sequence ID" value="BBZ47066.1"/>
    <property type="molecule type" value="Genomic_DNA"/>
</dbReference>
<organism evidence="2 3">
    <name type="scientific">Mycobacterium parmense</name>
    <dbReference type="NCBI Taxonomy" id="185642"/>
    <lineage>
        <taxon>Bacteria</taxon>
        <taxon>Bacillati</taxon>
        <taxon>Actinomycetota</taxon>
        <taxon>Actinomycetes</taxon>
        <taxon>Mycobacteriales</taxon>
        <taxon>Mycobacteriaceae</taxon>
        <taxon>Mycobacterium</taxon>
        <taxon>Mycobacterium simiae complex</taxon>
    </lineage>
</organism>
<dbReference type="GO" id="GO:0016020">
    <property type="term" value="C:membrane"/>
    <property type="evidence" value="ECO:0007669"/>
    <property type="project" value="TreeGrafter"/>
</dbReference>
<dbReference type="Gene3D" id="3.40.50.1820">
    <property type="entry name" value="alpha/beta hydrolase"/>
    <property type="match status" value="1"/>
</dbReference>
<dbReference type="GO" id="GO:0016787">
    <property type="term" value="F:hydrolase activity"/>
    <property type="evidence" value="ECO:0007669"/>
    <property type="project" value="UniProtKB-KW"/>
</dbReference>
<sequence length="256" mass="28222">MPSELLTCQGGRGEPLVLLHGLMGRGTTWSRQLPWLTRLGTVYTYDALWHRGRDVDDPHPIGTERFVADLAGAVATLAAPARLVGHSMGALHAWCLAAQRPDLVTALVLEDMAPDFRGRTTGPWEPWLHALPVEFGSAEQVLDEFGPVAGQYFLEAFDRTATGWRLHGQPGRWIEIAAEWGTRDYWDQWHAVGARALLIEAGNSVTPPGQMREMAETNPAATYLRVPDTGHLVHDEAPDAYRRAVESFLSVPNPSC</sequence>
<dbReference type="PANTHER" id="PTHR43798">
    <property type="entry name" value="MONOACYLGLYCEROL LIPASE"/>
    <property type="match status" value="1"/>
</dbReference>
<dbReference type="PANTHER" id="PTHR43798:SF31">
    <property type="entry name" value="AB HYDROLASE SUPERFAMILY PROTEIN YCLE"/>
    <property type="match status" value="1"/>
</dbReference>
<keyword evidence="1 2" id="KW-0378">Hydrolase</keyword>